<proteinExistence type="predicted"/>
<organism evidence="2 3">
    <name type="scientific">Streblomastix strix</name>
    <dbReference type="NCBI Taxonomy" id="222440"/>
    <lineage>
        <taxon>Eukaryota</taxon>
        <taxon>Metamonada</taxon>
        <taxon>Preaxostyla</taxon>
        <taxon>Oxymonadida</taxon>
        <taxon>Streblomastigidae</taxon>
        <taxon>Streblomastix</taxon>
    </lineage>
</organism>
<evidence type="ECO:0000313" key="3">
    <source>
        <dbReference type="Proteomes" id="UP000324800"/>
    </source>
</evidence>
<name>A0A5J4WGR8_9EUKA</name>
<comment type="caution">
    <text evidence="2">The sequence shown here is derived from an EMBL/GenBank/DDBJ whole genome shotgun (WGS) entry which is preliminary data.</text>
</comment>
<keyword evidence="1" id="KW-0472">Membrane</keyword>
<feature type="transmembrane region" description="Helical" evidence="1">
    <location>
        <begin position="320"/>
        <end position="337"/>
    </location>
</feature>
<accession>A0A5J4WGR8</accession>
<evidence type="ECO:0000256" key="1">
    <source>
        <dbReference type="SAM" id="Phobius"/>
    </source>
</evidence>
<keyword evidence="1" id="KW-0812">Transmembrane</keyword>
<sequence length="338" mass="37734">MLIFIDEKPYKYISKAGQHRLAFNKFLILFAISTLSLGQWFEDQFENNTLYYNKGKIDKNGLLLVDYGKINQSDTKTLYQYSSYPLSKIKPYRKGTAITDKTFYSVPFDGFADLKTTKTLNASELSCYATYGLHQNYQLAQLGYGIKAVEDVDLAPSATCIMTNFPTSECYKYSGYESPTVPVSAATCDTFEYDHIEFAVHKGGVVSSECIPNTAVPSDGTKCSDSSVKFKKYFENYKQAGFRGNVDTVKEVLIKCGLPYTYEHGLIMGWNDDKWITVREYIDSQGLRSYTYVLGVAQMEGASSSLSGWVFHNSVTSIRTAVSVIAAAVVLPALALFL</sequence>
<reference evidence="2 3" key="1">
    <citation type="submission" date="2019-03" db="EMBL/GenBank/DDBJ databases">
        <title>Single cell metagenomics reveals metabolic interactions within the superorganism composed of flagellate Streblomastix strix and complex community of Bacteroidetes bacteria on its surface.</title>
        <authorList>
            <person name="Treitli S.C."/>
            <person name="Kolisko M."/>
            <person name="Husnik F."/>
            <person name="Keeling P."/>
            <person name="Hampl V."/>
        </authorList>
    </citation>
    <scope>NUCLEOTIDE SEQUENCE [LARGE SCALE GENOMIC DNA]</scope>
    <source>
        <strain evidence="2">ST1C</strain>
    </source>
</reference>
<feature type="transmembrane region" description="Helical" evidence="1">
    <location>
        <begin position="21"/>
        <end position="41"/>
    </location>
</feature>
<dbReference type="EMBL" id="SNRW01002197">
    <property type="protein sequence ID" value="KAA6393565.1"/>
    <property type="molecule type" value="Genomic_DNA"/>
</dbReference>
<dbReference type="AlphaFoldDB" id="A0A5J4WGR8"/>
<protein>
    <submittedName>
        <fullName evidence="2">Uncharacterized protein</fullName>
    </submittedName>
</protein>
<dbReference type="Proteomes" id="UP000324800">
    <property type="component" value="Unassembled WGS sequence"/>
</dbReference>
<evidence type="ECO:0000313" key="2">
    <source>
        <dbReference type="EMBL" id="KAA6393565.1"/>
    </source>
</evidence>
<keyword evidence="1" id="KW-1133">Transmembrane helix</keyword>
<gene>
    <name evidence="2" type="ORF">EZS28_010913</name>
</gene>